<organism evidence="3 4">
    <name type="scientific">Mesorhizobium plurifarium</name>
    <dbReference type="NCBI Taxonomy" id="69974"/>
    <lineage>
        <taxon>Bacteria</taxon>
        <taxon>Pseudomonadati</taxon>
        <taxon>Pseudomonadota</taxon>
        <taxon>Alphaproteobacteria</taxon>
        <taxon>Hyphomicrobiales</taxon>
        <taxon>Phyllobacteriaceae</taxon>
        <taxon>Mesorhizobium</taxon>
    </lineage>
</organism>
<feature type="region of interest" description="Disordered" evidence="1">
    <location>
        <begin position="1"/>
        <end position="22"/>
    </location>
</feature>
<dbReference type="InterPro" id="IPR010982">
    <property type="entry name" value="Lambda_DNA-bd_dom_sf"/>
</dbReference>
<feature type="domain" description="HTH cro/C1-type" evidence="2">
    <location>
        <begin position="53"/>
        <end position="106"/>
    </location>
</feature>
<dbReference type="AlphaFoldDB" id="A0A090GRZ1"/>
<dbReference type="EMBL" id="CCNB01000046">
    <property type="protein sequence ID" value="CDX46805.1"/>
    <property type="molecule type" value="Genomic_DNA"/>
</dbReference>
<dbReference type="InterPro" id="IPR001387">
    <property type="entry name" value="Cro/C1-type_HTH"/>
</dbReference>
<sequence>MSRKHMTKHAGTESDWDRLRAMSDAEAEAGALADKDNPPLSADRPGLAPVARVKVIRRALHLTQEEFSVRYRIPLGTLRDWEQGRTEPDQAAQAYLQVIAKEPETVSRALGTRSAA</sequence>
<evidence type="ECO:0000313" key="4">
    <source>
        <dbReference type="Proteomes" id="UP000046373"/>
    </source>
</evidence>
<gene>
    <name evidence="3" type="ORF">MPLDJ20_90210</name>
</gene>
<proteinExistence type="predicted"/>
<dbReference type="Pfam" id="PF01381">
    <property type="entry name" value="HTH_3"/>
    <property type="match status" value="1"/>
</dbReference>
<evidence type="ECO:0000256" key="1">
    <source>
        <dbReference type="SAM" id="MobiDB-lite"/>
    </source>
</evidence>
<accession>A0A090GRZ1</accession>
<name>A0A090GRZ1_MESPL</name>
<dbReference type="Proteomes" id="UP000046373">
    <property type="component" value="Unassembled WGS sequence"/>
</dbReference>
<dbReference type="GO" id="GO:0003677">
    <property type="term" value="F:DNA binding"/>
    <property type="evidence" value="ECO:0007669"/>
    <property type="project" value="InterPro"/>
</dbReference>
<feature type="compositionally biased region" description="Basic and acidic residues" evidence="1">
    <location>
        <begin position="10"/>
        <end position="22"/>
    </location>
</feature>
<protein>
    <recommendedName>
        <fullName evidence="2">HTH cro/C1-type domain-containing protein</fullName>
    </recommendedName>
</protein>
<reference evidence="3 4" key="1">
    <citation type="submission" date="2014-08" db="EMBL/GenBank/DDBJ databases">
        <authorList>
            <person name="Moulin Lionel"/>
        </authorList>
    </citation>
    <scope>NUCLEOTIDE SEQUENCE [LARGE SCALE GENOMIC DNA]</scope>
</reference>
<dbReference type="SUPFAM" id="SSF47413">
    <property type="entry name" value="lambda repressor-like DNA-binding domains"/>
    <property type="match status" value="1"/>
</dbReference>
<evidence type="ECO:0000313" key="3">
    <source>
        <dbReference type="EMBL" id="CDX46805.1"/>
    </source>
</evidence>
<dbReference type="SMART" id="SM00530">
    <property type="entry name" value="HTH_XRE"/>
    <property type="match status" value="1"/>
</dbReference>
<evidence type="ECO:0000259" key="2">
    <source>
        <dbReference type="PROSITE" id="PS50943"/>
    </source>
</evidence>
<dbReference type="Gene3D" id="1.10.260.40">
    <property type="entry name" value="lambda repressor-like DNA-binding domains"/>
    <property type="match status" value="1"/>
</dbReference>
<dbReference type="CDD" id="cd00093">
    <property type="entry name" value="HTH_XRE"/>
    <property type="match status" value="1"/>
</dbReference>
<dbReference type="PROSITE" id="PS50943">
    <property type="entry name" value="HTH_CROC1"/>
    <property type="match status" value="1"/>
</dbReference>